<dbReference type="InParanoid" id="K4A5X1"/>
<evidence type="ECO:0000256" key="5">
    <source>
        <dbReference type="ARBA" id="ARBA00022989"/>
    </source>
</evidence>
<dbReference type="FunFam" id="3.30.200.20:FF:000433">
    <property type="entry name" value="Predicted protein"/>
    <property type="match status" value="1"/>
</dbReference>
<reference evidence="11" key="1">
    <citation type="journal article" date="2012" name="Nat. Biotechnol.">
        <title>Reference genome sequence of the model plant Setaria.</title>
        <authorList>
            <person name="Bennetzen J.L."/>
            <person name="Schmutz J."/>
            <person name="Wang H."/>
            <person name="Percifield R."/>
            <person name="Hawkins J."/>
            <person name="Pontaroli A.C."/>
            <person name="Estep M."/>
            <person name="Feng L."/>
            <person name="Vaughn J.N."/>
            <person name="Grimwood J."/>
            <person name="Jenkins J."/>
            <person name="Barry K."/>
            <person name="Lindquist E."/>
            <person name="Hellsten U."/>
            <person name="Deshpande S."/>
            <person name="Wang X."/>
            <person name="Wu X."/>
            <person name="Mitros T."/>
            <person name="Triplett J."/>
            <person name="Yang X."/>
            <person name="Ye C.Y."/>
            <person name="Mauro-Herrera M."/>
            <person name="Wang L."/>
            <person name="Li P."/>
            <person name="Sharma M."/>
            <person name="Sharma R."/>
            <person name="Ronald P.C."/>
            <person name="Panaud O."/>
            <person name="Kellogg E.A."/>
            <person name="Brutnell T.P."/>
            <person name="Doust A.N."/>
            <person name="Tuskan G.A."/>
            <person name="Rokhsar D."/>
            <person name="Devos K.M."/>
        </authorList>
    </citation>
    <scope>NUCLEOTIDE SEQUENCE [LARGE SCALE GENOMIC DNA]</scope>
    <source>
        <strain evidence="11">cv. Yugu1</strain>
    </source>
</reference>
<dbReference type="InterPro" id="IPR000719">
    <property type="entry name" value="Prot_kinase_dom"/>
</dbReference>
<dbReference type="FunFam" id="1.10.510.10:FF:000448">
    <property type="entry name" value="Putative LRR receptor-like serine/threonine-protein kinase"/>
    <property type="match status" value="1"/>
</dbReference>
<dbReference type="eggNOG" id="ENOG502QR5S">
    <property type="taxonomic scope" value="Eukaryota"/>
</dbReference>
<dbReference type="Proteomes" id="UP000004995">
    <property type="component" value="Unassembled WGS sequence"/>
</dbReference>
<keyword evidence="4" id="KW-0677">Repeat</keyword>
<dbReference type="Gene3D" id="1.10.510.10">
    <property type="entry name" value="Transferase(Phosphotransferase) domain 1"/>
    <property type="match status" value="1"/>
</dbReference>
<dbReference type="PANTHER" id="PTHR48007:SF81">
    <property type="entry name" value="PROTEIN KINASE DOMAIN-CONTAINING PROTEIN"/>
    <property type="match status" value="1"/>
</dbReference>
<proteinExistence type="predicted"/>
<dbReference type="Pfam" id="PF08263">
    <property type="entry name" value="LRRNT_2"/>
    <property type="match status" value="1"/>
</dbReference>
<feature type="region of interest" description="Disordered" evidence="7">
    <location>
        <begin position="389"/>
        <end position="428"/>
    </location>
</feature>
<dbReference type="GO" id="GO:0007165">
    <property type="term" value="P:signal transduction"/>
    <property type="evidence" value="ECO:0000318"/>
    <property type="project" value="GO_Central"/>
</dbReference>
<keyword evidence="5 8" id="KW-1133">Transmembrane helix</keyword>
<dbReference type="InterPro" id="IPR013210">
    <property type="entry name" value="LRR_N_plant-typ"/>
</dbReference>
<comment type="subcellular location">
    <subcellularLocation>
        <location evidence="1">Membrane</location>
    </subcellularLocation>
</comment>
<reference evidence="10" key="2">
    <citation type="submission" date="2018-08" db="UniProtKB">
        <authorList>
            <consortium name="EnsemblPlants"/>
        </authorList>
    </citation>
    <scope>IDENTIFICATION</scope>
    <source>
        <strain evidence="10">Yugu1</strain>
    </source>
</reference>
<feature type="compositionally biased region" description="Low complexity" evidence="7">
    <location>
        <begin position="416"/>
        <end position="428"/>
    </location>
</feature>
<evidence type="ECO:0000256" key="7">
    <source>
        <dbReference type="SAM" id="MobiDB-lite"/>
    </source>
</evidence>
<dbReference type="SUPFAM" id="SSF56112">
    <property type="entry name" value="Protein kinase-like (PK-like)"/>
    <property type="match status" value="1"/>
</dbReference>
<dbReference type="HOGENOM" id="CLU_000288_22_6_1"/>
<feature type="transmembrane region" description="Helical" evidence="8">
    <location>
        <begin position="358"/>
        <end position="382"/>
    </location>
</feature>
<evidence type="ECO:0000259" key="9">
    <source>
        <dbReference type="PROSITE" id="PS50011"/>
    </source>
</evidence>
<sequence>MSVARSRRWYSYATQAPPAPGVPVRLHHFATRAATAARAPPPIATRLDASASPPRPAPALPVVNDSLRLAPSGATTDVAALHGLRASLGVRATDWPARADPCAAWRGVTCRAGRVAELRLSGLRRTRAGARSAAFAVDPLRGLTALEALNASGFPLPGRIPAWFGRGLPPSLGVVDLRSARVNGELPTDLGASGNLMTLVLSGNNLTGPIPASLFSIPGLRVLDLSSNNLTGPLPSVSFSGSYGAGVSFNVSGNSLYGAIGDAIRKRFWVVDVSSNYFDQAVGIGIENGTDGTVFFRMNCFSGAANQRTRGDCEAFYTRNGMRLADVPELSSPLLEPQPPPVLPMPSTGKRGDKWKHILAGVLGGAAIVVTLGLGALVFCLLRRRGRRRPRTRGVEQTEEGIRSGRRSSSVNPVTMSPMASPGASGSPKSVPIVIDDFTYEQLHHATGGFGDDNLINHGHSGDMYHGVLESGFEVVVKKIDLKSSKKCQGELNFLTKHSHRRIVSLLGHLAKDEEQLLVYKYMAKGDLTTALHKKSVEVEEGLRSLDWITRLKIAIGVSEALCFLHDECSPPLVHRNIQASSVLLDDKFEVCLGSLSEICTQQSQGSQSFFSRILRSSKSLDKNTSGPPASCTYDVYCFGKVLIELITGNLGVSGSNDSDSDEWLARTLGYIDANDKEGVSGIVDPSLVVDEDHLEEVWAVAIIAKTCLNPKPTRRPLARYVLKALENPLTVVREREELRSNSSQLKSTSSRSSWRFAFHGNKYQSWDVMPTSGKALAPNNKAKSQGTEGSDEDEENSFSFKRASRENFPDPIELEDSVVV</sequence>
<keyword evidence="6 8" id="KW-0472">Membrane</keyword>
<dbReference type="GO" id="GO:0004672">
    <property type="term" value="F:protein kinase activity"/>
    <property type="evidence" value="ECO:0000318"/>
    <property type="project" value="GO_Central"/>
</dbReference>
<dbReference type="PANTHER" id="PTHR48007">
    <property type="entry name" value="LEUCINE-RICH REPEAT RECEPTOR-LIKE PROTEIN KINASE PXC1"/>
    <property type="match status" value="1"/>
</dbReference>
<evidence type="ECO:0000313" key="11">
    <source>
        <dbReference type="Proteomes" id="UP000004995"/>
    </source>
</evidence>
<evidence type="ECO:0000313" key="10">
    <source>
        <dbReference type="EnsemblPlants" id="KQK86892"/>
    </source>
</evidence>
<dbReference type="InterPro" id="IPR046959">
    <property type="entry name" value="PRK1-6/SRF4-like"/>
</dbReference>
<feature type="region of interest" description="Disordered" evidence="7">
    <location>
        <begin position="770"/>
        <end position="821"/>
    </location>
</feature>
<accession>K4A5X1</accession>
<feature type="compositionally biased region" description="Low complexity" evidence="7">
    <location>
        <begin position="40"/>
        <end position="52"/>
    </location>
</feature>
<evidence type="ECO:0000256" key="4">
    <source>
        <dbReference type="ARBA" id="ARBA00022737"/>
    </source>
</evidence>
<dbReference type="GO" id="GO:0005524">
    <property type="term" value="F:ATP binding"/>
    <property type="evidence" value="ECO:0007669"/>
    <property type="project" value="InterPro"/>
</dbReference>
<dbReference type="Gene3D" id="3.80.10.10">
    <property type="entry name" value="Ribonuclease Inhibitor"/>
    <property type="match status" value="1"/>
</dbReference>
<dbReference type="Pfam" id="PF07714">
    <property type="entry name" value="PK_Tyr_Ser-Thr"/>
    <property type="match status" value="1"/>
</dbReference>
<feature type="domain" description="Protein kinase" evidence="9">
    <location>
        <begin position="450"/>
        <end position="731"/>
    </location>
</feature>
<dbReference type="Pfam" id="PF00560">
    <property type="entry name" value="LRR_1"/>
    <property type="match status" value="2"/>
</dbReference>
<keyword evidence="2" id="KW-0433">Leucine-rich repeat</keyword>
<keyword evidence="11" id="KW-1185">Reference proteome</keyword>
<organism evidence="10 11">
    <name type="scientific">Setaria italica</name>
    <name type="common">Foxtail millet</name>
    <name type="synonym">Panicum italicum</name>
    <dbReference type="NCBI Taxonomy" id="4555"/>
    <lineage>
        <taxon>Eukaryota</taxon>
        <taxon>Viridiplantae</taxon>
        <taxon>Streptophyta</taxon>
        <taxon>Embryophyta</taxon>
        <taxon>Tracheophyta</taxon>
        <taxon>Spermatophyta</taxon>
        <taxon>Magnoliopsida</taxon>
        <taxon>Liliopsida</taxon>
        <taxon>Poales</taxon>
        <taxon>Poaceae</taxon>
        <taxon>PACMAD clade</taxon>
        <taxon>Panicoideae</taxon>
        <taxon>Panicodae</taxon>
        <taxon>Paniceae</taxon>
        <taxon>Cenchrinae</taxon>
        <taxon>Setaria</taxon>
    </lineage>
</organism>
<evidence type="ECO:0000256" key="6">
    <source>
        <dbReference type="ARBA" id="ARBA00023136"/>
    </source>
</evidence>
<dbReference type="GO" id="GO:0005886">
    <property type="term" value="C:plasma membrane"/>
    <property type="evidence" value="ECO:0000318"/>
    <property type="project" value="GO_Central"/>
</dbReference>
<dbReference type="InterPro" id="IPR032675">
    <property type="entry name" value="LRR_dom_sf"/>
</dbReference>
<protein>
    <recommendedName>
        <fullName evidence="9">Protein kinase domain-containing protein</fullName>
    </recommendedName>
</protein>
<dbReference type="SUPFAM" id="SSF52058">
    <property type="entry name" value="L domain-like"/>
    <property type="match status" value="1"/>
</dbReference>
<dbReference type="AlphaFoldDB" id="K4A5X1"/>
<evidence type="ECO:0000256" key="8">
    <source>
        <dbReference type="SAM" id="Phobius"/>
    </source>
</evidence>
<feature type="compositionally biased region" description="Basic and acidic residues" evidence="7">
    <location>
        <begin position="393"/>
        <end position="403"/>
    </location>
</feature>
<dbReference type="PROSITE" id="PS50011">
    <property type="entry name" value="PROTEIN_KINASE_DOM"/>
    <property type="match status" value="1"/>
</dbReference>
<dbReference type="EnsemblPlants" id="KQK86892">
    <property type="protein sequence ID" value="KQK86892"/>
    <property type="gene ID" value="SETIT_034275mg"/>
</dbReference>
<name>K4A5X1_SETIT</name>
<feature type="region of interest" description="Disordered" evidence="7">
    <location>
        <begin position="40"/>
        <end position="59"/>
    </location>
</feature>
<evidence type="ECO:0000256" key="2">
    <source>
        <dbReference type="ARBA" id="ARBA00022614"/>
    </source>
</evidence>
<dbReference type="InterPro" id="IPR001611">
    <property type="entry name" value="Leu-rich_rpt"/>
</dbReference>
<dbReference type="InterPro" id="IPR011009">
    <property type="entry name" value="Kinase-like_dom_sf"/>
</dbReference>
<dbReference type="OMA" id="HIEMNCL"/>
<dbReference type="FunCoup" id="K4A5X1">
    <property type="interactions" value="45"/>
</dbReference>
<keyword evidence="3 8" id="KW-0812">Transmembrane</keyword>
<dbReference type="Gene3D" id="3.30.200.20">
    <property type="entry name" value="Phosphorylase Kinase, domain 1"/>
    <property type="match status" value="1"/>
</dbReference>
<dbReference type="InterPro" id="IPR001245">
    <property type="entry name" value="Ser-Thr/Tyr_kinase_cat_dom"/>
</dbReference>
<evidence type="ECO:0000256" key="1">
    <source>
        <dbReference type="ARBA" id="ARBA00004370"/>
    </source>
</evidence>
<dbReference type="ExpressionAtlas" id="K4A5X1">
    <property type="expression patterns" value="baseline"/>
</dbReference>
<dbReference type="Gramene" id="KQK86892">
    <property type="protein sequence ID" value="KQK86892"/>
    <property type="gene ID" value="SETIT_034275mg"/>
</dbReference>
<evidence type="ECO:0000256" key="3">
    <source>
        <dbReference type="ARBA" id="ARBA00022692"/>
    </source>
</evidence>
<dbReference type="EMBL" id="AGNK02005350">
    <property type="status" value="NOT_ANNOTATED_CDS"/>
    <property type="molecule type" value="Genomic_DNA"/>
</dbReference>